<dbReference type="PROSITE" id="PS50110">
    <property type="entry name" value="RESPONSE_REGULATORY"/>
    <property type="match status" value="1"/>
</dbReference>
<gene>
    <name evidence="16" type="ORF">E1750_03280</name>
</gene>
<dbReference type="InterPro" id="IPR011123">
    <property type="entry name" value="Y_Y_Y"/>
</dbReference>
<dbReference type="InterPro" id="IPR018060">
    <property type="entry name" value="HTH_AraC"/>
</dbReference>
<evidence type="ECO:0000259" key="15">
    <source>
        <dbReference type="PROSITE" id="PS50110"/>
    </source>
</evidence>
<dbReference type="SUPFAM" id="SSF46689">
    <property type="entry name" value="Homeodomain-like"/>
    <property type="match status" value="1"/>
</dbReference>
<keyword evidence="9" id="KW-0805">Transcription regulation</keyword>
<dbReference type="Gene3D" id="2.130.10.10">
    <property type="entry name" value="YVTN repeat-like/Quinoprotein amine dehydrogenase"/>
    <property type="match status" value="2"/>
</dbReference>
<dbReference type="InterPro" id="IPR036097">
    <property type="entry name" value="HisK_dim/P_sf"/>
</dbReference>
<dbReference type="Proteomes" id="UP000291124">
    <property type="component" value="Chromosome"/>
</dbReference>
<dbReference type="SMART" id="SM00387">
    <property type="entry name" value="HATPase_c"/>
    <property type="match status" value="1"/>
</dbReference>
<feature type="chain" id="PRO_5020735852" description="histidine kinase" evidence="12">
    <location>
        <begin position="22"/>
        <end position="1367"/>
    </location>
</feature>
<dbReference type="SUPFAM" id="SSF63829">
    <property type="entry name" value="Calcium-dependent phosphotriesterase"/>
    <property type="match status" value="1"/>
</dbReference>
<evidence type="ECO:0000256" key="2">
    <source>
        <dbReference type="ARBA" id="ARBA00012438"/>
    </source>
</evidence>
<dbReference type="InterPro" id="IPR001789">
    <property type="entry name" value="Sig_transdc_resp-reg_receiver"/>
</dbReference>
<comment type="catalytic activity">
    <reaction evidence="1">
        <text>ATP + protein L-histidine = ADP + protein N-phospho-L-histidine.</text>
        <dbReference type="EC" id="2.7.13.3"/>
    </reaction>
</comment>
<dbReference type="SUPFAM" id="SSF52172">
    <property type="entry name" value="CheY-like"/>
    <property type="match status" value="1"/>
</dbReference>
<keyword evidence="6 16" id="KW-0418">Kinase</keyword>
<accession>A0A4P6YC38</accession>
<feature type="domain" description="Histidine kinase" evidence="14">
    <location>
        <begin position="844"/>
        <end position="1067"/>
    </location>
</feature>
<dbReference type="Pfam" id="PF00072">
    <property type="entry name" value="Response_reg"/>
    <property type="match status" value="1"/>
</dbReference>
<evidence type="ECO:0000256" key="10">
    <source>
        <dbReference type="ARBA" id="ARBA00023163"/>
    </source>
</evidence>
<reference evidence="17" key="1">
    <citation type="submission" date="2019-03" db="EMBL/GenBank/DDBJ databases">
        <title>Flavobacterium sp.</title>
        <authorList>
            <person name="Kim H."/>
        </authorList>
    </citation>
    <scope>NUCLEOTIDE SEQUENCE [LARGE SCALE GENOMIC DNA]</scope>
    <source>
        <strain evidence="17">GS13</strain>
    </source>
</reference>
<dbReference type="InterPro" id="IPR011047">
    <property type="entry name" value="Quinoprotein_ADH-like_sf"/>
</dbReference>
<evidence type="ECO:0000256" key="11">
    <source>
        <dbReference type="PROSITE-ProRule" id="PRU00169"/>
    </source>
</evidence>
<name>A0A4P6YC38_9FLAO</name>
<dbReference type="Gene3D" id="3.40.50.2300">
    <property type="match status" value="1"/>
</dbReference>
<dbReference type="OrthoDB" id="1522078at2"/>
<dbReference type="PROSITE" id="PS01124">
    <property type="entry name" value="HTH_ARAC_FAMILY_2"/>
    <property type="match status" value="1"/>
</dbReference>
<dbReference type="PRINTS" id="PR00344">
    <property type="entry name" value="BCTRLSENSOR"/>
</dbReference>
<dbReference type="Pfam" id="PF00512">
    <property type="entry name" value="HisKA"/>
    <property type="match status" value="1"/>
</dbReference>
<dbReference type="GO" id="GO:0005524">
    <property type="term" value="F:ATP binding"/>
    <property type="evidence" value="ECO:0007669"/>
    <property type="project" value="UniProtKB-KW"/>
</dbReference>
<dbReference type="KEGG" id="fnk:E1750_03280"/>
<evidence type="ECO:0000256" key="12">
    <source>
        <dbReference type="SAM" id="SignalP"/>
    </source>
</evidence>
<dbReference type="Gene3D" id="3.30.565.10">
    <property type="entry name" value="Histidine kinase-like ATPase, C-terminal domain"/>
    <property type="match status" value="1"/>
</dbReference>
<dbReference type="FunFam" id="1.10.287.130:FF:000045">
    <property type="entry name" value="Two-component system sensor histidine kinase/response regulator"/>
    <property type="match status" value="1"/>
</dbReference>
<dbReference type="InterPro" id="IPR011006">
    <property type="entry name" value="CheY-like_superfamily"/>
</dbReference>
<keyword evidence="8" id="KW-0902">Two-component regulatory system</keyword>
<dbReference type="InterPro" id="IPR036890">
    <property type="entry name" value="HATPase_C_sf"/>
</dbReference>
<dbReference type="Gene3D" id="1.10.10.60">
    <property type="entry name" value="Homeodomain-like"/>
    <property type="match status" value="1"/>
</dbReference>
<dbReference type="RefSeq" id="WP_133275394.1">
    <property type="nucleotide sequence ID" value="NZ_CP037933.1"/>
</dbReference>
<organism evidence="16 17">
    <name type="scientific">Flavobacterium nackdongense</name>
    <dbReference type="NCBI Taxonomy" id="2547394"/>
    <lineage>
        <taxon>Bacteria</taxon>
        <taxon>Pseudomonadati</taxon>
        <taxon>Bacteroidota</taxon>
        <taxon>Flavobacteriia</taxon>
        <taxon>Flavobacteriales</taxon>
        <taxon>Flavobacteriaceae</taxon>
        <taxon>Flavobacterium</taxon>
    </lineage>
</organism>
<dbReference type="InterPro" id="IPR005467">
    <property type="entry name" value="His_kinase_dom"/>
</dbReference>
<dbReference type="GO" id="GO:0000155">
    <property type="term" value="F:phosphorelay sensor kinase activity"/>
    <property type="evidence" value="ECO:0007669"/>
    <property type="project" value="InterPro"/>
</dbReference>
<dbReference type="InterPro" id="IPR003594">
    <property type="entry name" value="HATPase_dom"/>
</dbReference>
<sequence>MKNYYFFGLLLFFGATLSLQAQGIDDKQYTLKFQHFTSSRGLSQRSVMAILQDKKGYVWFGTRDGLNKFDGNKFVIYRHRSDDKNSLSNNYIQTLYQDAKGNLWIGTQNGLNKYNPELNNFVQYQYSNAKSSIQSNIIWDIIQLDAYTLWIATSEGISQVDTRTKIITKLKKSTSTSRFLKDNTRDFLKTKDGNLWICSTQDIVVYDPRKGFVKKYDFPINKSLGKYSQDRPTLFQDSKNNIWLGYEKGLAKFNPKTKLFIDYEFQGKKAIATAIRSITEDLSGNLWVGSYSGIYIINAENTVIRNIVHDEKDDASLSQNSIYKIICDSRGDMWIGTWGDGVDYFNKDNDVFKEISFGDTNTKLNYKIVSGMTEDKNGNLWIGTEGGGLNFYDRKSKKFSYFKHNSNAKNSISANNIKSVITATDGTIWVGIHDGGVNYFNPNQLPPQFNKIDFPNAIETSLQSYKVLTLLEDVEGKIWIGTLTGGLLVYDKQSKILSRIDRDSRTVMSIVQTRKPGFLLVGGSNGVQKINIYTKERTLIPIEKKDNDKNPFLYVNSIYIDNFNHYWIGTEGQGLFLYNPQRRETKNFGIKEGLPNDIIYGVLSDNNGNMWISTNYGISRLNVLSNQIKNYNQWDGLQGNEFNYGSFLKTRNNELFFGGTNGITYFNPSDIRKNTFVPTIDINNIDVNNEPHLKITDATSEITLKYDENNFSIDFTALNYRQPEKNEFAYILEGNDSKWNYVGNQRQAVYTNIAEGNYVFKVRGSNNDGVWNEEGDLIKIKILPAPWKTWWAYIIYLSIAFVVLSYIRKILLLRIKEKNELKKERLEKEKLEEINELKLRLFTNVSHDFRTPLTLIIAPLEKMIEEKMGNSYIRQQHDIMYRNSRMLLQLINQILDFRKSDSGKLSLLASKNDIVPFIEDIKKSFEGLAKEKHINFQFNTSHKSIELWFDRDKMKKILFNLLSNAFKFTADNNDIIINVTKNIKKDDDVNVKYVKIDVINFVNVIPAEHIKQIFERFYQLDQKKMELGSGIGLSLTKSLVNLHKGDIVVNSSETDGTCFSVYLKQGKKHLLESECINEMEAAEGSDFFIDLNVKPRKQVIEDFKADTIEKKQSETLLIVEDNLDLQTFIKELFASKYNVFTAENGEQAIAIAHKNAIDLIISDIQMPIMDGFELCKNIKTTLITSHIPVLLLTAKTSPTNQEEGYAIGADSYITKPFKSSILITRVDNLLKTRANLINKFKKDILLEPKNLTVTSADEVFLETAIAIVEKNITNQDFDTKIFIEEMNMSRTVLYTKLKALTGQNLSEFIRMIRLKKAGQLLVQTQMNISQIAFEVGFNDLKYFRECFKELYELTPTEYKRKMSSENE</sequence>
<feature type="domain" description="HTH araC/xylS-type" evidence="13">
    <location>
        <begin position="1262"/>
        <end position="1361"/>
    </location>
</feature>
<dbReference type="CDD" id="cd00082">
    <property type="entry name" value="HisKA"/>
    <property type="match status" value="1"/>
</dbReference>
<evidence type="ECO:0000259" key="14">
    <source>
        <dbReference type="PROSITE" id="PS50109"/>
    </source>
</evidence>
<evidence type="ECO:0000259" key="13">
    <source>
        <dbReference type="PROSITE" id="PS01124"/>
    </source>
</evidence>
<keyword evidence="7" id="KW-0067">ATP-binding</keyword>
<dbReference type="PANTHER" id="PTHR43547:SF2">
    <property type="entry name" value="HYBRID SIGNAL TRANSDUCTION HISTIDINE KINASE C"/>
    <property type="match status" value="1"/>
</dbReference>
<evidence type="ECO:0000256" key="8">
    <source>
        <dbReference type="ARBA" id="ARBA00023012"/>
    </source>
</evidence>
<dbReference type="SMART" id="SM00388">
    <property type="entry name" value="HisKA"/>
    <property type="match status" value="1"/>
</dbReference>
<dbReference type="InterPro" id="IPR013783">
    <property type="entry name" value="Ig-like_fold"/>
</dbReference>
<dbReference type="SMART" id="SM00448">
    <property type="entry name" value="REC"/>
    <property type="match status" value="1"/>
</dbReference>
<dbReference type="SMART" id="SM00342">
    <property type="entry name" value="HTH_ARAC"/>
    <property type="match status" value="1"/>
</dbReference>
<dbReference type="Pfam" id="PF07494">
    <property type="entry name" value="Reg_prop"/>
    <property type="match status" value="5"/>
</dbReference>
<dbReference type="CDD" id="cd17574">
    <property type="entry name" value="REC_OmpR"/>
    <property type="match status" value="1"/>
</dbReference>
<evidence type="ECO:0000256" key="7">
    <source>
        <dbReference type="ARBA" id="ARBA00022840"/>
    </source>
</evidence>
<dbReference type="GO" id="GO:0043565">
    <property type="term" value="F:sequence-specific DNA binding"/>
    <property type="evidence" value="ECO:0007669"/>
    <property type="project" value="InterPro"/>
</dbReference>
<evidence type="ECO:0000256" key="4">
    <source>
        <dbReference type="ARBA" id="ARBA00022679"/>
    </source>
</evidence>
<feature type="modified residue" description="4-aspartylphosphate" evidence="11">
    <location>
        <position position="1163"/>
    </location>
</feature>
<evidence type="ECO:0000256" key="9">
    <source>
        <dbReference type="ARBA" id="ARBA00023015"/>
    </source>
</evidence>
<dbReference type="PANTHER" id="PTHR43547">
    <property type="entry name" value="TWO-COMPONENT HISTIDINE KINASE"/>
    <property type="match status" value="1"/>
</dbReference>
<dbReference type="CDD" id="cd00075">
    <property type="entry name" value="HATPase"/>
    <property type="match status" value="1"/>
</dbReference>
<dbReference type="Pfam" id="PF02518">
    <property type="entry name" value="HATPase_c"/>
    <property type="match status" value="1"/>
</dbReference>
<dbReference type="PROSITE" id="PS50109">
    <property type="entry name" value="HIS_KIN"/>
    <property type="match status" value="1"/>
</dbReference>
<protein>
    <recommendedName>
        <fullName evidence="2">histidine kinase</fullName>
        <ecNumber evidence="2">2.7.13.3</ecNumber>
    </recommendedName>
</protein>
<dbReference type="InterPro" id="IPR011110">
    <property type="entry name" value="Reg_prop"/>
</dbReference>
<dbReference type="Pfam" id="PF12833">
    <property type="entry name" value="HTH_18"/>
    <property type="match status" value="1"/>
</dbReference>
<dbReference type="EMBL" id="CP037933">
    <property type="protein sequence ID" value="QBN17863.1"/>
    <property type="molecule type" value="Genomic_DNA"/>
</dbReference>
<dbReference type="InterPro" id="IPR009057">
    <property type="entry name" value="Homeodomain-like_sf"/>
</dbReference>
<dbReference type="Pfam" id="PF07495">
    <property type="entry name" value="Y_Y_Y"/>
    <property type="match status" value="1"/>
</dbReference>
<keyword evidence="4" id="KW-0808">Transferase</keyword>
<keyword evidence="12" id="KW-0732">Signal</keyword>
<dbReference type="InterPro" id="IPR003661">
    <property type="entry name" value="HisK_dim/P_dom"/>
</dbReference>
<dbReference type="SUPFAM" id="SSF55874">
    <property type="entry name" value="ATPase domain of HSP90 chaperone/DNA topoisomerase II/histidine kinase"/>
    <property type="match status" value="1"/>
</dbReference>
<evidence type="ECO:0000256" key="1">
    <source>
        <dbReference type="ARBA" id="ARBA00000085"/>
    </source>
</evidence>
<dbReference type="FunFam" id="3.30.565.10:FF:000037">
    <property type="entry name" value="Hybrid sensor histidine kinase/response regulator"/>
    <property type="match status" value="1"/>
</dbReference>
<dbReference type="SUPFAM" id="SSF50998">
    <property type="entry name" value="Quinoprotein alcohol dehydrogenase-like"/>
    <property type="match status" value="1"/>
</dbReference>
<feature type="domain" description="Response regulatory" evidence="15">
    <location>
        <begin position="1115"/>
        <end position="1230"/>
    </location>
</feature>
<evidence type="ECO:0000256" key="5">
    <source>
        <dbReference type="ARBA" id="ARBA00022741"/>
    </source>
</evidence>
<evidence type="ECO:0000256" key="6">
    <source>
        <dbReference type="ARBA" id="ARBA00022777"/>
    </source>
</evidence>
<dbReference type="SUPFAM" id="SSF47384">
    <property type="entry name" value="Homodimeric domain of signal transducing histidine kinase"/>
    <property type="match status" value="1"/>
</dbReference>
<dbReference type="Gene3D" id="2.60.40.10">
    <property type="entry name" value="Immunoglobulins"/>
    <property type="match status" value="1"/>
</dbReference>
<keyword evidence="3 11" id="KW-0597">Phosphoprotein</keyword>
<keyword evidence="10" id="KW-0804">Transcription</keyword>
<evidence type="ECO:0000313" key="16">
    <source>
        <dbReference type="EMBL" id="QBN17863.1"/>
    </source>
</evidence>
<evidence type="ECO:0000256" key="3">
    <source>
        <dbReference type="ARBA" id="ARBA00022553"/>
    </source>
</evidence>
<feature type="signal peptide" evidence="12">
    <location>
        <begin position="1"/>
        <end position="21"/>
    </location>
</feature>
<dbReference type="EC" id="2.7.13.3" evidence="2"/>
<proteinExistence type="predicted"/>
<keyword evidence="17" id="KW-1185">Reference proteome</keyword>
<keyword evidence="5" id="KW-0547">Nucleotide-binding</keyword>
<evidence type="ECO:0000313" key="17">
    <source>
        <dbReference type="Proteomes" id="UP000291124"/>
    </source>
</evidence>
<dbReference type="GO" id="GO:0003700">
    <property type="term" value="F:DNA-binding transcription factor activity"/>
    <property type="evidence" value="ECO:0007669"/>
    <property type="project" value="InterPro"/>
</dbReference>
<dbReference type="InterPro" id="IPR004358">
    <property type="entry name" value="Sig_transdc_His_kin-like_C"/>
</dbReference>
<dbReference type="InterPro" id="IPR015943">
    <property type="entry name" value="WD40/YVTN_repeat-like_dom_sf"/>
</dbReference>
<dbReference type="Gene3D" id="1.10.287.130">
    <property type="match status" value="1"/>
</dbReference>